<gene>
    <name evidence="1" type="ORF">CEXT_591141</name>
</gene>
<evidence type="ECO:0000313" key="2">
    <source>
        <dbReference type="Proteomes" id="UP001054945"/>
    </source>
</evidence>
<accession>A0AAV4MYP1</accession>
<dbReference type="EMBL" id="BPLR01020341">
    <property type="protein sequence ID" value="GIX77590.1"/>
    <property type="molecule type" value="Genomic_DNA"/>
</dbReference>
<proteinExistence type="predicted"/>
<dbReference type="Proteomes" id="UP001054945">
    <property type="component" value="Unassembled WGS sequence"/>
</dbReference>
<sequence>MNGSSSLFDILLHGLLAGYSVKGEAGRDSNNKSTRVEKEKRNFRMLSRCSSGLKPLVSYERKARTQENSEFFPSRNNATHKEKQNIQFPFPVVQSRALLAETEEFFYCSNNPQHTSASKTSTLTKYATFLIKSPKKKRKKRNSDRGKELFRIIWPEAAREKKRKRHLVAFLGGRMNDCDVSQIRPLTSEKKKNFYKNIDAEC</sequence>
<dbReference type="AlphaFoldDB" id="A0AAV4MYP1"/>
<evidence type="ECO:0000313" key="1">
    <source>
        <dbReference type="EMBL" id="GIX77590.1"/>
    </source>
</evidence>
<protein>
    <submittedName>
        <fullName evidence="1">Uncharacterized protein</fullName>
    </submittedName>
</protein>
<organism evidence="1 2">
    <name type="scientific">Caerostris extrusa</name>
    <name type="common">Bark spider</name>
    <name type="synonym">Caerostris bankana</name>
    <dbReference type="NCBI Taxonomy" id="172846"/>
    <lineage>
        <taxon>Eukaryota</taxon>
        <taxon>Metazoa</taxon>
        <taxon>Ecdysozoa</taxon>
        <taxon>Arthropoda</taxon>
        <taxon>Chelicerata</taxon>
        <taxon>Arachnida</taxon>
        <taxon>Araneae</taxon>
        <taxon>Araneomorphae</taxon>
        <taxon>Entelegynae</taxon>
        <taxon>Araneoidea</taxon>
        <taxon>Araneidae</taxon>
        <taxon>Caerostris</taxon>
    </lineage>
</organism>
<reference evidence="1 2" key="1">
    <citation type="submission" date="2021-06" db="EMBL/GenBank/DDBJ databases">
        <title>Caerostris extrusa draft genome.</title>
        <authorList>
            <person name="Kono N."/>
            <person name="Arakawa K."/>
        </authorList>
    </citation>
    <scope>NUCLEOTIDE SEQUENCE [LARGE SCALE GENOMIC DNA]</scope>
</reference>
<keyword evidence="2" id="KW-1185">Reference proteome</keyword>
<comment type="caution">
    <text evidence="1">The sequence shown here is derived from an EMBL/GenBank/DDBJ whole genome shotgun (WGS) entry which is preliminary data.</text>
</comment>
<name>A0AAV4MYP1_CAEEX</name>